<organism evidence="1 2">
    <name type="scientific">Lachnellula occidentalis</name>
    <dbReference type="NCBI Taxonomy" id="215460"/>
    <lineage>
        <taxon>Eukaryota</taxon>
        <taxon>Fungi</taxon>
        <taxon>Dikarya</taxon>
        <taxon>Ascomycota</taxon>
        <taxon>Pezizomycotina</taxon>
        <taxon>Leotiomycetes</taxon>
        <taxon>Helotiales</taxon>
        <taxon>Lachnaceae</taxon>
        <taxon>Lachnellula</taxon>
    </lineage>
</organism>
<keyword evidence="2" id="KW-1185">Reference proteome</keyword>
<sequence>MHIPEIIPKSCMSPSLEIFSSIPTVYQYFLLWSPIFNKTGELNKTDHQNSAPPAYNCETPQKQARKIKRQKKEKPITATDVPQWKWTKSECQEWYRCIFVKYLGHSDGIAEYVAKEISGWGPSIFSRNEKDWTRLLGEGRGPAMYNLIYKVRRKRGAIPWGISTDECMLANIH</sequence>
<dbReference type="EMBL" id="QGMI01000434">
    <property type="protein sequence ID" value="TVY40773.1"/>
    <property type="molecule type" value="Genomic_DNA"/>
</dbReference>
<dbReference type="AlphaFoldDB" id="A0A8H8UAR7"/>
<dbReference type="Proteomes" id="UP000443090">
    <property type="component" value="Unassembled WGS sequence"/>
</dbReference>
<name>A0A8H8UAR7_9HELO</name>
<dbReference type="OrthoDB" id="3456898at2759"/>
<comment type="caution">
    <text evidence="1">The sequence shown here is derived from an EMBL/GenBank/DDBJ whole genome shotgun (WGS) entry which is preliminary data.</text>
</comment>
<protein>
    <submittedName>
        <fullName evidence="1">Uncharacterized protein</fullName>
    </submittedName>
</protein>
<reference evidence="1 2" key="1">
    <citation type="submission" date="2018-05" db="EMBL/GenBank/DDBJ databases">
        <title>Genome sequencing and assembly of the regulated plant pathogen Lachnellula willkommii and related sister species for the development of diagnostic species identification markers.</title>
        <authorList>
            <person name="Giroux E."/>
            <person name="Bilodeau G."/>
        </authorList>
    </citation>
    <scope>NUCLEOTIDE SEQUENCE [LARGE SCALE GENOMIC DNA]</scope>
    <source>
        <strain evidence="1 2">CBS 160.35</strain>
    </source>
</reference>
<proteinExistence type="predicted"/>
<gene>
    <name evidence="1" type="ORF">LOCC1_G007551</name>
</gene>
<evidence type="ECO:0000313" key="1">
    <source>
        <dbReference type="EMBL" id="TVY40773.1"/>
    </source>
</evidence>
<evidence type="ECO:0000313" key="2">
    <source>
        <dbReference type="Proteomes" id="UP000443090"/>
    </source>
</evidence>
<accession>A0A8H8UAR7</accession>